<dbReference type="EMBL" id="JASJOS010000005">
    <property type="protein sequence ID" value="MDJ1481526.1"/>
    <property type="molecule type" value="Genomic_DNA"/>
</dbReference>
<evidence type="ECO:0000256" key="1">
    <source>
        <dbReference type="SAM" id="MobiDB-lite"/>
    </source>
</evidence>
<protein>
    <submittedName>
        <fullName evidence="2">Uncharacterized protein</fullName>
    </submittedName>
</protein>
<evidence type="ECO:0000313" key="2">
    <source>
        <dbReference type="EMBL" id="MDJ1481526.1"/>
    </source>
</evidence>
<organism evidence="2 3">
    <name type="scientific">Xanthocytophaga flava</name>
    <dbReference type="NCBI Taxonomy" id="3048013"/>
    <lineage>
        <taxon>Bacteria</taxon>
        <taxon>Pseudomonadati</taxon>
        <taxon>Bacteroidota</taxon>
        <taxon>Cytophagia</taxon>
        <taxon>Cytophagales</taxon>
        <taxon>Rhodocytophagaceae</taxon>
        <taxon>Xanthocytophaga</taxon>
    </lineage>
</organism>
<dbReference type="AlphaFoldDB" id="A0AAE3QQZ5"/>
<feature type="compositionally biased region" description="Basic and acidic residues" evidence="1">
    <location>
        <begin position="130"/>
        <end position="154"/>
    </location>
</feature>
<feature type="compositionally biased region" description="Polar residues" evidence="1">
    <location>
        <begin position="226"/>
        <end position="241"/>
    </location>
</feature>
<comment type="caution">
    <text evidence="2">The sequence shown here is derived from an EMBL/GenBank/DDBJ whole genome shotgun (WGS) entry which is preliminary data.</text>
</comment>
<accession>A0AAE3QQZ5</accession>
<reference evidence="2" key="1">
    <citation type="submission" date="2023-05" db="EMBL/GenBank/DDBJ databases">
        <authorList>
            <person name="Zhang X."/>
        </authorList>
    </citation>
    <scope>NUCLEOTIDE SEQUENCE</scope>
    <source>
        <strain evidence="2">YF14B1</strain>
    </source>
</reference>
<gene>
    <name evidence="2" type="ORF">QNI16_13590</name>
</gene>
<name>A0AAE3QQZ5_9BACT</name>
<evidence type="ECO:0000313" key="3">
    <source>
        <dbReference type="Proteomes" id="UP001241110"/>
    </source>
</evidence>
<dbReference type="Proteomes" id="UP001241110">
    <property type="component" value="Unassembled WGS sequence"/>
</dbReference>
<feature type="region of interest" description="Disordered" evidence="1">
    <location>
        <begin position="113"/>
        <end position="270"/>
    </location>
</feature>
<dbReference type="RefSeq" id="WP_313979407.1">
    <property type="nucleotide sequence ID" value="NZ_JASJOS010000005.1"/>
</dbReference>
<proteinExistence type="predicted"/>
<sequence>MISFEEYLTGKKIDSAAFQRQESKRWEEYKTIFEQVHPESFTTQKKFVINDLRRQYHLKESTIQTDTATEKKSGTKPVIKPAVSKPAENKIIETEILVTKPVTDEDTVFEKLADTSVKKPSKPVMRPVVKKVESETNDNTKDDKSIEVSEEKPLASETVSQKPVRPVIKPVLKKPVSDVSESESSAENTQSPEAEKVESILPKPAKPVIRPVIKKSPAPSEETTQDQEINISSVTSENTENPLPAQESTPKKPARPIIKPVIKKKDENSQ</sequence>